<dbReference type="EMBL" id="QZWG01000012">
    <property type="protein sequence ID" value="RZB76321.1"/>
    <property type="molecule type" value="Genomic_DNA"/>
</dbReference>
<dbReference type="Pfam" id="PF00295">
    <property type="entry name" value="Glyco_hydro_28"/>
    <property type="match status" value="1"/>
</dbReference>
<comment type="caution">
    <text evidence="10">The sequence shown here is derived from an EMBL/GenBank/DDBJ whole genome shotgun (WGS) entry which is preliminary data.</text>
</comment>
<keyword evidence="4" id="KW-0964">Secreted</keyword>
<evidence type="ECO:0000256" key="2">
    <source>
        <dbReference type="ARBA" id="ARBA00008834"/>
    </source>
</evidence>
<evidence type="ECO:0000256" key="8">
    <source>
        <dbReference type="RuleBase" id="RU361169"/>
    </source>
</evidence>
<dbReference type="AlphaFoldDB" id="A0A445HRN4"/>
<keyword evidence="9" id="KW-0472">Membrane</keyword>
<dbReference type="InterPro" id="IPR012334">
    <property type="entry name" value="Pectin_lyas_fold"/>
</dbReference>
<evidence type="ECO:0000256" key="4">
    <source>
        <dbReference type="ARBA" id="ARBA00022525"/>
    </source>
</evidence>
<accession>A0A445HRN4</accession>
<evidence type="ECO:0000256" key="6">
    <source>
        <dbReference type="ARBA" id="ARBA00023295"/>
    </source>
</evidence>
<dbReference type="SUPFAM" id="SSF51126">
    <property type="entry name" value="Pectin lyase-like"/>
    <property type="match status" value="1"/>
</dbReference>
<keyword evidence="9" id="KW-0812">Transmembrane</keyword>
<evidence type="ECO:0000256" key="1">
    <source>
        <dbReference type="ARBA" id="ARBA00004191"/>
    </source>
</evidence>
<sequence length="125" mass="13005">LGIGSGFTSPNLAPSTIGPIVLKGVNYASGGGGIFVTIMISKLGVQLIVLIINSFNSLSVTNLNMINSPKSHIHVNGCESATFSHINISAPGDSPNTDGFDISTSKNIMIEDSTIATDKLKKVFI</sequence>
<evidence type="ECO:0000256" key="3">
    <source>
        <dbReference type="ARBA" id="ARBA00022512"/>
    </source>
</evidence>
<keyword evidence="11" id="KW-1185">Reference proteome</keyword>
<feature type="non-terminal residue" evidence="10">
    <location>
        <position position="1"/>
    </location>
</feature>
<dbReference type="Gene3D" id="2.160.20.10">
    <property type="entry name" value="Single-stranded right-handed beta-helix, Pectin lyase-like"/>
    <property type="match status" value="1"/>
</dbReference>
<dbReference type="GO" id="GO:0004650">
    <property type="term" value="F:polygalacturonase activity"/>
    <property type="evidence" value="ECO:0007669"/>
    <property type="project" value="InterPro"/>
</dbReference>
<keyword evidence="3" id="KW-0134">Cell wall</keyword>
<comment type="similarity">
    <text evidence="2 8">Belongs to the glycosyl hydrolase 28 family.</text>
</comment>
<dbReference type="GO" id="GO:0071555">
    <property type="term" value="P:cell wall organization"/>
    <property type="evidence" value="ECO:0007669"/>
    <property type="project" value="UniProtKB-KW"/>
</dbReference>
<feature type="transmembrane region" description="Helical" evidence="9">
    <location>
        <begin position="34"/>
        <end position="55"/>
    </location>
</feature>
<keyword evidence="6 8" id="KW-0326">Glycosidase</keyword>
<keyword evidence="7" id="KW-0961">Cell wall biogenesis/degradation</keyword>
<evidence type="ECO:0000256" key="7">
    <source>
        <dbReference type="ARBA" id="ARBA00023316"/>
    </source>
</evidence>
<protein>
    <submittedName>
        <fullName evidence="10">Putative polygalacturonase</fullName>
    </submittedName>
</protein>
<keyword evidence="9" id="KW-1133">Transmembrane helix</keyword>
<evidence type="ECO:0000313" key="10">
    <source>
        <dbReference type="EMBL" id="RZB76321.1"/>
    </source>
</evidence>
<evidence type="ECO:0000256" key="9">
    <source>
        <dbReference type="SAM" id="Phobius"/>
    </source>
</evidence>
<dbReference type="GO" id="GO:0005975">
    <property type="term" value="P:carbohydrate metabolic process"/>
    <property type="evidence" value="ECO:0007669"/>
    <property type="project" value="InterPro"/>
</dbReference>
<proteinExistence type="inferred from homology"/>
<dbReference type="PANTHER" id="PTHR31375">
    <property type="match status" value="1"/>
</dbReference>
<keyword evidence="5 8" id="KW-0378">Hydrolase</keyword>
<reference evidence="10 11" key="1">
    <citation type="submission" date="2018-09" db="EMBL/GenBank/DDBJ databases">
        <title>A high-quality reference genome of wild soybean provides a powerful tool to mine soybean genomes.</title>
        <authorList>
            <person name="Xie M."/>
            <person name="Chung C.Y.L."/>
            <person name="Li M.-W."/>
            <person name="Wong F.-L."/>
            <person name="Chan T.-F."/>
            <person name="Lam H.-M."/>
        </authorList>
    </citation>
    <scope>NUCLEOTIDE SEQUENCE [LARGE SCALE GENOMIC DNA]</scope>
    <source>
        <strain evidence="11">cv. W05</strain>
        <tissue evidence="10">Hypocotyl of etiolated seedlings</tissue>
    </source>
</reference>
<evidence type="ECO:0000313" key="11">
    <source>
        <dbReference type="Proteomes" id="UP000289340"/>
    </source>
</evidence>
<gene>
    <name evidence="10" type="ORF">D0Y65_034692</name>
</gene>
<organism evidence="10 11">
    <name type="scientific">Glycine soja</name>
    <name type="common">Wild soybean</name>
    <dbReference type="NCBI Taxonomy" id="3848"/>
    <lineage>
        <taxon>Eukaryota</taxon>
        <taxon>Viridiplantae</taxon>
        <taxon>Streptophyta</taxon>
        <taxon>Embryophyta</taxon>
        <taxon>Tracheophyta</taxon>
        <taxon>Spermatophyta</taxon>
        <taxon>Magnoliopsida</taxon>
        <taxon>eudicotyledons</taxon>
        <taxon>Gunneridae</taxon>
        <taxon>Pentapetalae</taxon>
        <taxon>rosids</taxon>
        <taxon>fabids</taxon>
        <taxon>Fabales</taxon>
        <taxon>Fabaceae</taxon>
        <taxon>Papilionoideae</taxon>
        <taxon>50 kb inversion clade</taxon>
        <taxon>NPAAA clade</taxon>
        <taxon>indigoferoid/millettioid clade</taxon>
        <taxon>Phaseoleae</taxon>
        <taxon>Glycine</taxon>
        <taxon>Glycine subgen. Soja</taxon>
    </lineage>
</organism>
<evidence type="ECO:0000256" key="5">
    <source>
        <dbReference type="ARBA" id="ARBA00022801"/>
    </source>
</evidence>
<dbReference type="InterPro" id="IPR011050">
    <property type="entry name" value="Pectin_lyase_fold/virulence"/>
</dbReference>
<dbReference type="InterPro" id="IPR000743">
    <property type="entry name" value="Glyco_hydro_28"/>
</dbReference>
<dbReference type="Proteomes" id="UP000289340">
    <property type="component" value="Chromosome 12"/>
</dbReference>
<name>A0A445HRN4_GLYSO</name>
<comment type="subcellular location">
    <subcellularLocation>
        <location evidence="1">Secreted</location>
        <location evidence="1">Cell wall</location>
    </subcellularLocation>
</comment>